<sequence>MVSVTWEECGCILKQLQAAAHVVRSNLGEPSRTESKRVLKTLLPKILSCLQVFRQTINVVFLQNDDETSNQDTLIQEQLERSAGLLAATQMCTRCKIPTIGSIQQEREEKTQDELAAVSQVNKVLSRHNQPGISAADQERLKALVIRRRQQEQQLAFHRGLFKAQQEFSGDGSNYSAENFSYGSTPFSTWLNLFTQKSVLDAVSRSRKQTLTVFGSSSGSLVLFAALTLGLRSVGVEILPFLHDVAERTRQELQIPKDKCCFVCADMLTVSLQETSILLLTSQCWDAGLYQQIQQQLEGELQSGALVLDYKAALQNSPHFQLLQELPNQRVSWNSAQSLFIFIRT</sequence>
<accession>A0ABD3G7V2</accession>
<dbReference type="Proteomes" id="UP001632037">
    <property type="component" value="Unassembled WGS sequence"/>
</dbReference>
<dbReference type="SUPFAM" id="SSF53335">
    <property type="entry name" value="S-adenosyl-L-methionine-dependent methyltransferases"/>
    <property type="match status" value="1"/>
</dbReference>
<dbReference type="EMBL" id="JBIMZQ010000001">
    <property type="protein sequence ID" value="KAL3674534.1"/>
    <property type="molecule type" value="Genomic_DNA"/>
</dbReference>
<comment type="caution">
    <text evidence="1">The sequence shown here is derived from an EMBL/GenBank/DDBJ whole genome shotgun (WGS) entry which is preliminary data.</text>
</comment>
<protein>
    <recommendedName>
        <fullName evidence="3">Methyltransferase domain-containing protein</fullName>
    </recommendedName>
</protein>
<keyword evidence="2" id="KW-1185">Reference proteome</keyword>
<proteinExistence type="predicted"/>
<evidence type="ECO:0000313" key="1">
    <source>
        <dbReference type="EMBL" id="KAL3674534.1"/>
    </source>
</evidence>
<evidence type="ECO:0000313" key="2">
    <source>
        <dbReference type="Proteomes" id="UP001632037"/>
    </source>
</evidence>
<name>A0ABD3G7V2_9STRA</name>
<evidence type="ECO:0008006" key="3">
    <source>
        <dbReference type="Google" id="ProtNLM"/>
    </source>
</evidence>
<organism evidence="1 2">
    <name type="scientific">Phytophthora oleae</name>
    <dbReference type="NCBI Taxonomy" id="2107226"/>
    <lineage>
        <taxon>Eukaryota</taxon>
        <taxon>Sar</taxon>
        <taxon>Stramenopiles</taxon>
        <taxon>Oomycota</taxon>
        <taxon>Peronosporomycetes</taxon>
        <taxon>Peronosporales</taxon>
        <taxon>Peronosporaceae</taxon>
        <taxon>Phytophthora</taxon>
    </lineage>
</organism>
<dbReference type="AlphaFoldDB" id="A0ABD3G7V2"/>
<gene>
    <name evidence="1" type="ORF">V7S43_000482</name>
</gene>
<reference evidence="1 2" key="1">
    <citation type="submission" date="2024-09" db="EMBL/GenBank/DDBJ databases">
        <title>Genome sequencing and assembly of Phytophthora oleae, isolate VK10A, causative agent of rot of olive drupes.</title>
        <authorList>
            <person name="Conti Taguali S."/>
            <person name="Riolo M."/>
            <person name="La Spada F."/>
            <person name="Cacciola S.O."/>
            <person name="Dionisio G."/>
        </authorList>
    </citation>
    <scope>NUCLEOTIDE SEQUENCE [LARGE SCALE GENOMIC DNA]</scope>
    <source>
        <strain evidence="1 2">VK10A</strain>
    </source>
</reference>
<dbReference type="Gene3D" id="3.40.50.150">
    <property type="entry name" value="Vaccinia Virus protein VP39"/>
    <property type="match status" value="1"/>
</dbReference>
<dbReference type="InterPro" id="IPR029063">
    <property type="entry name" value="SAM-dependent_MTases_sf"/>
</dbReference>